<dbReference type="AlphaFoldDB" id="A0A7J7JXI0"/>
<proteinExistence type="predicted"/>
<evidence type="ECO:0000313" key="2">
    <source>
        <dbReference type="Proteomes" id="UP000593567"/>
    </source>
</evidence>
<dbReference type="PANTHER" id="PTHR15192">
    <property type="entry name" value="PROTEIN CBG05349"/>
    <property type="match status" value="1"/>
</dbReference>
<keyword evidence="2" id="KW-1185">Reference proteome</keyword>
<sequence length="266" mass="29176">MEGDAVENIWEVSIKRLESSTDGFPQSFRVRAKNIVLATGTSDIPNVLGVPGEDLKFIRHGVSKVSAALHHIDNETRCNPVLVIGAGLSAADAIITARKNNCNIVHVFRETPCGNPAQMLKSLPRAIYPEYVMMYELMCGDVTVDWYKPYPQYAVKAFIDKNRVRLESLQGRSEIIDVSLALVQIGSNADLSFMPSQGTNLGVVPGMKIEVKHNVVDVDPFTSESVIEKGLYAMGPLIGDNFVRFLKGGAMAITQHIQMKNGVINM</sequence>
<dbReference type="Proteomes" id="UP000593567">
    <property type="component" value="Unassembled WGS sequence"/>
</dbReference>
<dbReference type="EMBL" id="VXIV02001638">
    <property type="protein sequence ID" value="KAF6031109.1"/>
    <property type="molecule type" value="Genomic_DNA"/>
</dbReference>
<protein>
    <submittedName>
        <fullName evidence="1">OSGIN1</fullName>
    </submittedName>
</protein>
<dbReference type="OrthoDB" id="412005at2759"/>
<evidence type="ECO:0000313" key="1">
    <source>
        <dbReference type="EMBL" id="KAF6031109.1"/>
    </source>
</evidence>
<dbReference type="InterPro" id="IPR029731">
    <property type="entry name" value="OSGIN1/2"/>
</dbReference>
<dbReference type="InterPro" id="IPR036188">
    <property type="entry name" value="FAD/NAD-bd_sf"/>
</dbReference>
<accession>A0A7J7JXI0</accession>
<dbReference type="Pfam" id="PF13738">
    <property type="entry name" value="Pyr_redox_3"/>
    <property type="match status" value="1"/>
</dbReference>
<gene>
    <name evidence="1" type="ORF">EB796_010585</name>
</gene>
<organism evidence="1 2">
    <name type="scientific">Bugula neritina</name>
    <name type="common">Brown bryozoan</name>
    <name type="synonym">Sertularia neritina</name>
    <dbReference type="NCBI Taxonomy" id="10212"/>
    <lineage>
        <taxon>Eukaryota</taxon>
        <taxon>Metazoa</taxon>
        <taxon>Spiralia</taxon>
        <taxon>Lophotrochozoa</taxon>
        <taxon>Bryozoa</taxon>
        <taxon>Gymnolaemata</taxon>
        <taxon>Cheilostomatida</taxon>
        <taxon>Flustrina</taxon>
        <taxon>Buguloidea</taxon>
        <taxon>Bugulidae</taxon>
        <taxon>Bugula</taxon>
    </lineage>
</organism>
<name>A0A7J7JXI0_BUGNE</name>
<dbReference type="Gene3D" id="3.50.50.60">
    <property type="entry name" value="FAD/NAD(P)-binding domain"/>
    <property type="match status" value="2"/>
</dbReference>
<comment type="caution">
    <text evidence="1">The sequence shown here is derived from an EMBL/GenBank/DDBJ whole genome shotgun (WGS) entry which is preliminary data.</text>
</comment>
<dbReference type="SUPFAM" id="SSF51971">
    <property type="entry name" value="Nucleotide-binding domain"/>
    <property type="match status" value="1"/>
</dbReference>
<reference evidence="1" key="1">
    <citation type="submission" date="2020-06" db="EMBL/GenBank/DDBJ databases">
        <title>Draft genome of Bugula neritina, a colonial animal packing powerful symbionts and potential medicines.</title>
        <authorList>
            <person name="Rayko M."/>
        </authorList>
    </citation>
    <scope>NUCLEOTIDE SEQUENCE [LARGE SCALE GENOMIC DNA]</scope>
    <source>
        <strain evidence="1">Kwan_BN1</strain>
    </source>
</reference>
<dbReference type="PANTHER" id="PTHR15192:SF8">
    <property type="entry name" value="FAD_NAD(P)-BINDING DOMAIN-CONTAINING PROTEIN"/>
    <property type="match status" value="1"/>
</dbReference>